<accession>A0A9W7GVL2</accession>
<evidence type="ECO:0000259" key="1">
    <source>
        <dbReference type="Pfam" id="PF24626"/>
    </source>
</evidence>
<reference evidence="2" key="1">
    <citation type="submission" date="2023-05" db="EMBL/GenBank/DDBJ databases">
        <title>Genome and transcriptome analyses reveal genes involved in the formation of fine ridges on petal epidermal cells in Hibiscus trionum.</title>
        <authorList>
            <person name="Koshimizu S."/>
            <person name="Masuda S."/>
            <person name="Ishii T."/>
            <person name="Shirasu K."/>
            <person name="Hoshino A."/>
            <person name="Arita M."/>
        </authorList>
    </citation>
    <scope>NUCLEOTIDE SEQUENCE</scope>
    <source>
        <strain evidence="2">Hamamatsu line</strain>
    </source>
</reference>
<dbReference type="Gene3D" id="3.30.420.10">
    <property type="entry name" value="Ribonuclease H-like superfamily/Ribonuclease H"/>
    <property type="match status" value="1"/>
</dbReference>
<dbReference type="SUPFAM" id="SSF53098">
    <property type="entry name" value="Ribonuclease H-like"/>
    <property type="match status" value="1"/>
</dbReference>
<dbReference type="OrthoDB" id="5554229at2759"/>
<sequence length="246" mass="28941">MCFLRPQNWAKWLPQAEWWYNTTYHTALGITPFEALYGYKPPILQEFQPSIVNSVEEMFQFQSELNRVLKDQLLKAQNRMKQYADRNKSEREFQIGEEVYLKLQPYRQTSVALRKNLKLSARYFSPYKIVDRIGSVAYKLQLPETLRVHPIFHVSLLKKKLENRLLTFRDPPELTDDGQLKVYPAFVLDKHMVKCNNVAVARLLIQWSNLAPENATWEDYQVLKAQFPDFDPWGQGSSRAGVLSWP</sequence>
<dbReference type="GO" id="GO:0003676">
    <property type="term" value="F:nucleic acid binding"/>
    <property type="evidence" value="ECO:0007669"/>
    <property type="project" value="InterPro"/>
</dbReference>
<evidence type="ECO:0000313" key="3">
    <source>
        <dbReference type="Proteomes" id="UP001165190"/>
    </source>
</evidence>
<dbReference type="EMBL" id="BSYR01000003">
    <property type="protein sequence ID" value="GMI65288.1"/>
    <property type="molecule type" value="Genomic_DNA"/>
</dbReference>
<dbReference type="InterPro" id="IPR036397">
    <property type="entry name" value="RNaseH_sf"/>
</dbReference>
<comment type="caution">
    <text evidence="2">The sequence shown here is derived from an EMBL/GenBank/DDBJ whole genome shotgun (WGS) entry which is preliminary data.</text>
</comment>
<gene>
    <name evidence="2" type="ORF">HRI_000198100</name>
</gene>
<name>A0A9W7GVL2_HIBTR</name>
<dbReference type="InterPro" id="IPR056924">
    <property type="entry name" value="SH3_Tf2-1"/>
</dbReference>
<dbReference type="AlphaFoldDB" id="A0A9W7GVL2"/>
<feature type="domain" description="Tf2-1-like SH3-like" evidence="1">
    <location>
        <begin position="96"/>
        <end position="159"/>
    </location>
</feature>
<dbReference type="SUPFAM" id="SSF54160">
    <property type="entry name" value="Chromo domain-like"/>
    <property type="match status" value="1"/>
</dbReference>
<protein>
    <recommendedName>
        <fullName evidence="1">Tf2-1-like SH3-like domain-containing protein</fullName>
    </recommendedName>
</protein>
<evidence type="ECO:0000313" key="2">
    <source>
        <dbReference type="EMBL" id="GMI65288.1"/>
    </source>
</evidence>
<dbReference type="PANTHER" id="PTHR46148:SF52">
    <property type="entry name" value="OS04G0603800 PROTEIN"/>
    <property type="match status" value="1"/>
</dbReference>
<dbReference type="InterPro" id="IPR016197">
    <property type="entry name" value="Chromo-like_dom_sf"/>
</dbReference>
<proteinExistence type="predicted"/>
<dbReference type="PANTHER" id="PTHR46148">
    <property type="entry name" value="CHROMO DOMAIN-CONTAINING PROTEIN"/>
    <property type="match status" value="1"/>
</dbReference>
<keyword evidence="3" id="KW-1185">Reference proteome</keyword>
<dbReference type="Pfam" id="PF24626">
    <property type="entry name" value="SH3_Tf2-1"/>
    <property type="match status" value="1"/>
</dbReference>
<dbReference type="Proteomes" id="UP001165190">
    <property type="component" value="Unassembled WGS sequence"/>
</dbReference>
<organism evidence="2 3">
    <name type="scientific">Hibiscus trionum</name>
    <name type="common">Flower of an hour</name>
    <dbReference type="NCBI Taxonomy" id="183268"/>
    <lineage>
        <taxon>Eukaryota</taxon>
        <taxon>Viridiplantae</taxon>
        <taxon>Streptophyta</taxon>
        <taxon>Embryophyta</taxon>
        <taxon>Tracheophyta</taxon>
        <taxon>Spermatophyta</taxon>
        <taxon>Magnoliopsida</taxon>
        <taxon>eudicotyledons</taxon>
        <taxon>Gunneridae</taxon>
        <taxon>Pentapetalae</taxon>
        <taxon>rosids</taxon>
        <taxon>malvids</taxon>
        <taxon>Malvales</taxon>
        <taxon>Malvaceae</taxon>
        <taxon>Malvoideae</taxon>
        <taxon>Hibiscus</taxon>
    </lineage>
</organism>
<dbReference type="InterPro" id="IPR012337">
    <property type="entry name" value="RNaseH-like_sf"/>
</dbReference>